<keyword evidence="2" id="KW-1185">Reference proteome</keyword>
<proteinExistence type="predicted"/>
<gene>
    <name evidence="1" type="ORF">SAMN05216190_106180</name>
</gene>
<dbReference type="Proteomes" id="UP000198784">
    <property type="component" value="Unassembled WGS sequence"/>
</dbReference>
<reference evidence="2" key="1">
    <citation type="submission" date="2016-10" db="EMBL/GenBank/DDBJ databases">
        <authorList>
            <person name="Varghese N."/>
            <person name="Submissions S."/>
        </authorList>
    </citation>
    <scope>NUCLEOTIDE SEQUENCE [LARGE SCALE GENOMIC DNA]</scope>
    <source>
        <strain evidence="2">DSM 17834</strain>
    </source>
</reference>
<evidence type="ECO:0008006" key="3">
    <source>
        <dbReference type="Google" id="ProtNLM"/>
    </source>
</evidence>
<dbReference type="EMBL" id="FOWX01000006">
    <property type="protein sequence ID" value="SFP21357.1"/>
    <property type="molecule type" value="Genomic_DNA"/>
</dbReference>
<name>A0A1I5NI14_9PSED</name>
<accession>A0A1I5NI14</accession>
<sequence>MYLGEGYEGVAGEMGDNQVFEFAVEDGLLGRLKLIEPLVVELINSDEQLFHVFERVNGKLAFQSSATGKRLLKVLSNGQSEFAYYFPVHELNPYVDLLFGCARRTASSLLLSDPAKAHPEELERVVRVLNGLVDDLRVIASGSEFKRLIRGFEKAANKRARSLDAYIDALFERHSRLVVIRLDMSYESGLFNREEGLQEPLLKVKDDWARMQRDLHKGVPIKGLLGFACKLEYGHNKGFHFHLLVFYDGANYRQDVVLAKLLGEHWKNVITKGEGRYFNCNNQQWKYRHRGIGVVGHLDADLIQNLKNGVAGYLSKVDYWVRFSRGCGRSFFRGNMPKDGVAKRGRPRRARVLECG</sequence>
<dbReference type="AlphaFoldDB" id="A0A1I5NI14"/>
<dbReference type="OrthoDB" id="8592743at2"/>
<protein>
    <recommendedName>
        <fullName evidence="3">Inovirus Gp2 family protein</fullName>
    </recommendedName>
</protein>
<organism evidence="1 2">
    <name type="scientific">Pseudomonas borbori</name>
    <dbReference type="NCBI Taxonomy" id="289003"/>
    <lineage>
        <taxon>Bacteria</taxon>
        <taxon>Pseudomonadati</taxon>
        <taxon>Pseudomonadota</taxon>
        <taxon>Gammaproteobacteria</taxon>
        <taxon>Pseudomonadales</taxon>
        <taxon>Pseudomonadaceae</taxon>
        <taxon>Pseudomonas</taxon>
    </lineage>
</organism>
<dbReference type="RefSeq" id="WP_090499083.1">
    <property type="nucleotide sequence ID" value="NZ_FOWX01000006.1"/>
</dbReference>
<evidence type="ECO:0000313" key="2">
    <source>
        <dbReference type="Proteomes" id="UP000198784"/>
    </source>
</evidence>
<dbReference type="STRING" id="289003.SAMN05216190_106180"/>
<evidence type="ECO:0000313" key="1">
    <source>
        <dbReference type="EMBL" id="SFP21357.1"/>
    </source>
</evidence>